<organism evidence="2 3">
    <name type="scientific">Roseateles amylovorans</name>
    <dbReference type="NCBI Taxonomy" id="2978473"/>
    <lineage>
        <taxon>Bacteria</taxon>
        <taxon>Pseudomonadati</taxon>
        <taxon>Pseudomonadota</taxon>
        <taxon>Betaproteobacteria</taxon>
        <taxon>Burkholderiales</taxon>
        <taxon>Sphaerotilaceae</taxon>
        <taxon>Roseateles</taxon>
    </lineage>
</organism>
<evidence type="ECO:0008006" key="4">
    <source>
        <dbReference type="Google" id="ProtNLM"/>
    </source>
</evidence>
<dbReference type="Proteomes" id="UP001064933">
    <property type="component" value="Chromosome"/>
</dbReference>
<dbReference type="EMBL" id="CP104562">
    <property type="protein sequence ID" value="UXH79531.1"/>
    <property type="molecule type" value="Genomic_DNA"/>
</dbReference>
<proteinExistence type="predicted"/>
<keyword evidence="3" id="KW-1185">Reference proteome</keyword>
<protein>
    <recommendedName>
        <fullName evidence="4">Type III secretion protein</fullName>
    </recommendedName>
</protein>
<feature type="compositionally biased region" description="Basic and acidic residues" evidence="1">
    <location>
        <begin position="24"/>
        <end position="47"/>
    </location>
</feature>
<reference evidence="2" key="1">
    <citation type="submission" date="2022-10" db="EMBL/GenBank/DDBJ databases">
        <title>Characterization and whole genome sequencing of a new Roseateles species, isolated from fresh water.</title>
        <authorList>
            <person name="Guliayeva D.Y."/>
            <person name="Akhremchuk A.E."/>
            <person name="Sikolenko M.A."/>
            <person name="Valentovich L.N."/>
            <person name="Sidarenka A.V."/>
        </authorList>
    </citation>
    <scope>NUCLEOTIDE SEQUENCE</scope>
    <source>
        <strain evidence="2">BIM B-1768</strain>
    </source>
</reference>
<evidence type="ECO:0000313" key="2">
    <source>
        <dbReference type="EMBL" id="UXH79531.1"/>
    </source>
</evidence>
<dbReference type="RefSeq" id="WP_261759351.1">
    <property type="nucleotide sequence ID" value="NZ_CP104562.2"/>
</dbReference>
<accession>A0ABY6B2A4</accession>
<feature type="region of interest" description="Disordered" evidence="1">
    <location>
        <begin position="1"/>
        <end position="78"/>
    </location>
</feature>
<evidence type="ECO:0000313" key="3">
    <source>
        <dbReference type="Proteomes" id="UP001064933"/>
    </source>
</evidence>
<evidence type="ECO:0000256" key="1">
    <source>
        <dbReference type="SAM" id="MobiDB-lite"/>
    </source>
</evidence>
<feature type="compositionally biased region" description="Basic and acidic residues" evidence="1">
    <location>
        <begin position="55"/>
        <end position="75"/>
    </location>
</feature>
<name>A0ABY6B2A4_9BURK</name>
<sequence>MAYTNARGTERDDIADAPIDDEIHDERDDRVDTDEEAPRGRHVDSHRVSVSVSDSDCHGDIHRDGERRPPLRPDDALAAPAAPRVVTAEAAWWRLWHEPWVDAHPEWLDMMAEQDPWAAKFRRASPSLRLGYPWFCRRHQIDDRIGLPREWHTGMPMDLRALPLSGPRLARAAIAIGRVGYVSHCMSQAREQLARLFSPEASADASPWRDALRQARARPLLTLSDAPIDNSEPALQRWALPLMAQLIDERVPGAWSRLRLRLAPDLSGGIAPHGATVLPDAATALRRQAWRLWHSSALL</sequence>
<gene>
    <name evidence="2" type="ORF">N4261_06300</name>
</gene>